<feature type="compositionally biased region" description="Polar residues" evidence="2">
    <location>
        <begin position="338"/>
        <end position="348"/>
    </location>
</feature>
<dbReference type="Proteomes" id="UP000606974">
    <property type="component" value="Unassembled WGS sequence"/>
</dbReference>
<evidence type="ECO:0000256" key="1">
    <source>
        <dbReference type="ARBA" id="ARBA00009078"/>
    </source>
</evidence>
<sequence length="475" mass="52114">MPRKRWIDKNNATTFQLLYRSQDDLLINDENAQERTLYPVSGPSAHSSARGTKGLHIADLENELDFESVRENEGEAANYGIYYDDTSYDYMQHLRDVDDGTAEAHFVDATPVKVQGKGKGKMVKLEDALRDTSLDDADTASNTASQSLMDEDLSSFSSRTRPRTYQDMQDVPDEIAGFQPDMDPRLREVLEALDDDAYVDEQAEEDVFGTLTQDGQQAEIDLDEFEAIIDEADDGWESDVTERAADQPSHTDPLAAKLDAAPADPEDISSTEAEAASAEDGDWLRDFAKLKRDKASQPSPMKADLPAATPSDIQAPPSTLYTLGGTPLRQKRRKGALTNPSAYSMTSSSLARTDGQRLLDDRFDRIEAMYALDEAGEFDDDEDGGISLASGISKQSRISTVSTKSFADGPVRSDLDNMMDGFLDGWDKGHPGGSRGKGAKGKRGKNGNEMLGMKMLDEVVYTQSLAFQQACALFS</sequence>
<protein>
    <recommendedName>
        <fullName evidence="5">Low temperature viability protein</fullName>
    </recommendedName>
</protein>
<keyword evidence="4" id="KW-1185">Reference proteome</keyword>
<gene>
    <name evidence="3" type="ORF">GJ744_010814</name>
</gene>
<feature type="compositionally biased region" description="Polar residues" evidence="2">
    <location>
        <begin position="139"/>
        <end position="159"/>
    </location>
</feature>
<proteinExistence type="inferred from homology"/>
<feature type="compositionally biased region" description="Basic and acidic residues" evidence="2">
    <location>
        <begin position="282"/>
        <end position="295"/>
    </location>
</feature>
<dbReference type="EMBL" id="JAACFV010000072">
    <property type="protein sequence ID" value="KAF7507256.1"/>
    <property type="molecule type" value="Genomic_DNA"/>
</dbReference>
<dbReference type="GO" id="GO:0005829">
    <property type="term" value="C:cytosol"/>
    <property type="evidence" value="ECO:0007669"/>
    <property type="project" value="TreeGrafter"/>
</dbReference>
<feature type="region of interest" description="Disordered" evidence="2">
    <location>
        <begin position="426"/>
        <end position="447"/>
    </location>
</feature>
<feature type="region of interest" description="Disordered" evidence="2">
    <location>
        <begin position="260"/>
        <end position="348"/>
    </location>
</feature>
<dbReference type="OrthoDB" id="5852896at2759"/>
<evidence type="ECO:0000313" key="4">
    <source>
        <dbReference type="Proteomes" id="UP000606974"/>
    </source>
</evidence>
<dbReference type="GO" id="GO:0042274">
    <property type="term" value="P:ribosomal small subunit biogenesis"/>
    <property type="evidence" value="ECO:0007669"/>
    <property type="project" value="InterPro"/>
</dbReference>
<evidence type="ECO:0000256" key="2">
    <source>
        <dbReference type="SAM" id="MobiDB-lite"/>
    </source>
</evidence>
<comment type="similarity">
    <text evidence="1">Belongs to the LTV1 family.</text>
</comment>
<dbReference type="GO" id="GO:0030688">
    <property type="term" value="C:preribosome, small subunit precursor"/>
    <property type="evidence" value="ECO:0007669"/>
    <property type="project" value="TreeGrafter"/>
</dbReference>
<dbReference type="Pfam" id="PF04180">
    <property type="entry name" value="LTV"/>
    <property type="match status" value="1"/>
</dbReference>
<dbReference type="PANTHER" id="PTHR21531">
    <property type="entry name" value="LOW-TEMPERATURE VIABILITY PROTEIN LTV1-RELATED"/>
    <property type="match status" value="1"/>
</dbReference>
<feature type="region of interest" description="Disordered" evidence="2">
    <location>
        <begin position="136"/>
        <end position="164"/>
    </location>
</feature>
<accession>A0A8H7AHK6</accession>
<comment type="caution">
    <text evidence="3">The sequence shown here is derived from an EMBL/GenBank/DDBJ whole genome shotgun (WGS) entry which is preliminary data.</text>
</comment>
<dbReference type="GO" id="GO:0005634">
    <property type="term" value="C:nucleus"/>
    <property type="evidence" value="ECO:0007669"/>
    <property type="project" value="TreeGrafter"/>
</dbReference>
<reference evidence="3" key="1">
    <citation type="submission" date="2020-02" db="EMBL/GenBank/DDBJ databases">
        <authorList>
            <person name="Palmer J.M."/>
        </authorList>
    </citation>
    <scope>NUCLEOTIDE SEQUENCE</scope>
    <source>
        <strain evidence="3">EPUS1.4</strain>
        <tissue evidence="3">Thallus</tissue>
    </source>
</reference>
<evidence type="ECO:0000313" key="3">
    <source>
        <dbReference type="EMBL" id="KAF7507256.1"/>
    </source>
</evidence>
<dbReference type="PANTHER" id="PTHR21531:SF0">
    <property type="entry name" value="PROTEIN LTV1 HOMOLOG"/>
    <property type="match status" value="1"/>
</dbReference>
<dbReference type="GO" id="GO:0000056">
    <property type="term" value="P:ribosomal small subunit export from nucleus"/>
    <property type="evidence" value="ECO:0007669"/>
    <property type="project" value="TreeGrafter"/>
</dbReference>
<dbReference type="InterPro" id="IPR007307">
    <property type="entry name" value="Ltv1"/>
</dbReference>
<evidence type="ECO:0008006" key="5">
    <source>
        <dbReference type="Google" id="ProtNLM"/>
    </source>
</evidence>
<organism evidence="3 4">
    <name type="scientific">Endocarpon pusillum</name>
    <dbReference type="NCBI Taxonomy" id="364733"/>
    <lineage>
        <taxon>Eukaryota</taxon>
        <taxon>Fungi</taxon>
        <taxon>Dikarya</taxon>
        <taxon>Ascomycota</taxon>
        <taxon>Pezizomycotina</taxon>
        <taxon>Eurotiomycetes</taxon>
        <taxon>Chaetothyriomycetidae</taxon>
        <taxon>Verrucariales</taxon>
        <taxon>Verrucariaceae</taxon>
        <taxon>Endocarpon</taxon>
    </lineage>
</organism>
<dbReference type="AlphaFoldDB" id="A0A8H7AHK6"/>
<name>A0A8H7AHK6_9EURO</name>